<evidence type="ECO:0000313" key="2">
    <source>
        <dbReference type="EMBL" id="JAT37291.1"/>
    </source>
</evidence>
<feature type="region of interest" description="Disordered" evidence="1">
    <location>
        <begin position="374"/>
        <end position="470"/>
    </location>
</feature>
<feature type="compositionally biased region" description="Low complexity" evidence="1">
    <location>
        <begin position="451"/>
        <end position="470"/>
    </location>
</feature>
<name>A0A1B6MN10_9HEMI</name>
<dbReference type="EMBL" id="GEBQ01002686">
    <property type="protein sequence ID" value="JAT37291.1"/>
    <property type="molecule type" value="Transcribed_RNA"/>
</dbReference>
<feature type="compositionally biased region" description="Polar residues" evidence="1">
    <location>
        <begin position="385"/>
        <end position="446"/>
    </location>
</feature>
<gene>
    <name evidence="2" type="ORF">g.4374</name>
</gene>
<organism evidence="2">
    <name type="scientific">Graphocephala atropunctata</name>
    <dbReference type="NCBI Taxonomy" id="36148"/>
    <lineage>
        <taxon>Eukaryota</taxon>
        <taxon>Metazoa</taxon>
        <taxon>Ecdysozoa</taxon>
        <taxon>Arthropoda</taxon>
        <taxon>Hexapoda</taxon>
        <taxon>Insecta</taxon>
        <taxon>Pterygota</taxon>
        <taxon>Neoptera</taxon>
        <taxon>Paraneoptera</taxon>
        <taxon>Hemiptera</taxon>
        <taxon>Auchenorrhyncha</taxon>
        <taxon>Membracoidea</taxon>
        <taxon>Cicadellidae</taxon>
        <taxon>Cicadellinae</taxon>
        <taxon>Cicadellini</taxon>
        <taxon>Graphocephala</taxon>
    </lineage>
</organism>
<feature type="compositionally biased region" description="Polar residues" evidence="1">
    <location>
        <begin position="221"/>
        <end position="287"/>
    </location>
</feature>
<sequence length="470" mass="49643">MDPVGPWTAAYAASYNRLAGAAGGGGDFPHHLATTGVPTTSPSTTSQLLLQAGAPPAFNPGGFLSPPPVGYDSVFSPFLHHANQKAHYTQALNVAQHRQAIANSKPSAENDVLRENYNAVHHQTIPPNPAFFDQAQSNWSHQNNAQLPSPFGILPHESVVGSSPGGPGSKLTAYENFNAAHFAAHINSQLAAASYGDTTKRLVPRPSPQSPPSKNNPAPNVTSSSTYFQQNSAGSYPRSDNPSSQFSAAKTQAVTSKSDYPTNIKVYSNSNPPGLSQPTTTNSTVNLPQPQARAVPCTVFPPGMQDKQAVRSSVGFQSPILKNAVNNTVLTSKLPERRDSAHEPTQSSPISYAMSAAPRAGSIQQSQLQQQLLNHQKSNSYRGFPSSTGSTPESEYSQGTGHRNVPSTDGGYSSGSSVGQNGSDCNNLQRSPLNHSQPSPLGQVTSPAAYPMYHSPMTSMSSPSPVQHQD</sequence>
<reference evidence="2" key="1">
    <citation type="submission" date="2015-11" db="EMBL/GenBank/DDBJ databases">
        <title>De novo transcriptome assembly of four potential Pierce s Disease insect vectors from Arizona vineyards.</title>
        <authorList>
            <person name="Tassone E.E."/>
        </authorList>
    </citation>
    <scope>NUCLEOTIDE SEQUENCE</scope>
</reference>
<feature type="non-terminal residue" evidence="2">
    <location>
        <position position="470"/>
    </location>
</feature>
<accession>A0A1B6MN10</accession>
<feature type="region of interest" description="Disordered" evidence="1">
    <location>
        <begin position="199"/>
        <end position="287"/>
    </location>
</feature>
<dbReference type="AlphaFoldDB" id="A0A1B6MN10"/>
<evidence type="ECO:0000256" key="1">
    <source>
        <dbReference type="SAM" id="MobiDB-lite"/>
    </source>
</evidence>
<proteinExistence type="predicted"/>
<protein>
    <submittedName>
        <fullName evidence="2">Uncharacterized protein</fullName>
    </submittedName>
</protein>